<dbReference type="InterPro" id="IPR035987">
    <property type="entry name" value="Ribosomal_uS8_sf"/>
</dbReference>
<evidence type="ECO:0000256" key="1">
    <source>
        <dbReference type="ARBA" id="ARBA00006471"/>
    </source>
</evidence>
<evidence type="ECO:0000313" key="4">
    <source>
        <dbReference type="EMBL" id="EQD72695.1"/>
    </source>
</evidence>
<dbReference type="PANTHER" id="PTHR11758">
    <property type="entry name" value="40S RIBOSOMAL PROTEIN S15A"/>
    <property type="match status" value="1"/>
</dbReference>
<dbReference type="NCBIfam" id="NF003115">
    <property type="entry name" value="PRK04034.1"/>
    <property type="match status" value="1"/>
</dbReference>
<feature type="non-terminal residue" evidence="4">
    <location>
        <position position="1"/>
    </location>
</feature>
<dbReference type="EMBL" id="AUZY01002230">
    <property type="protein sequence ID" value="EQD72695.1"/>
    <property type="molecule type" value="Genomic_DNA"/>
</dbReference>
<evidence type="ECO:0000256" key="2">
    <source>
        <dbReference type="ARBA" id="ARBA00022980"/>
    </source>
</evidence>
<organism evidence="4">
    <name type="scientific">mine drainage metagenome</name>
    <dbReference type="NCBI Taxonomy" id="410659"/>
    <lineage>
        <taxon>unclassified sequences</taxon>
        <taxon>metagenomes</taxon>
        <taxon>ecological metagenomes</taxon>
    </lineage>
</organism>
<proteinExistence type="inferred from homology"/>
<dbReference type="PROSITE" id="PS00053">
    <property type="entry name" value="RIBOSOMAL_S8"/>
    <property type="match status" value="1"/>
</dbReference>
<dbReference type="GO" id="GO:0005840">
    <property type="term" value="C:ribosome"/>
    <property type="evidence" value="ECO:0007669"/>
    <property type="project" value="UniProtKB-KW"/>
</dbReference>
<dbReference type="Gene3D" id="3.30.1370.30">
    <property type="match status" value="1"/>
</dbReference>
<comment type="caution">
    <text evidence="4">The sequence shown here is derived from an EMBL/GenBank/DDBJ whole genome shotgun (WGS) entry which is preliminary data.</text>
</comment>
<dbReference type="SUPFAM" id="SSF56047">
    <property type="entry name" value="Ribosomal protein S8"/>
    <property type="match status" value="1"/>
</dbReference>
<dbReference type="InterPro" id="IPR000630">
    <property type="entry name" value="Ribosomal_uS8"/>
</dbReference>
<dbReference type="AlphaFoldDB" id="T1CTE1"/>
<dbReference type="Gene3D" id="3.30.1490.10">
    <property type="match status" value="1"/>
</dbReference>
<name>T1CTE1_9ZZZZ</name>
<evidence type="ECO:0000256" key="3">
    <source>
        <dbReference type="ARBA" id="ARBA00023274"/>
    </source>
</evidence>
<dbReference type="GO" id="GO:0006412">
    <property type="term" value="P:translation"/>
    <property type="evidence" value="ECO:0007669"/>
    <property type="project" value="InterPro"/>
</dbReference>
<dbReference type="GO" id="GO:1990904">
    <property type="term" value="C:ribonucleoprotein complex"/>
    <property type="evidence" value="ECO:0007669"/>
    <property type="project" value="UniProtKB-KW"/>
</dbReference>
<accession>T1CTE1</accession>
<dbReference type="Pfam" id="PF00410">
    <property type="entry name" value="Ribosomal_S8"/>
    <property type="match status" value="1"/>
</dbReference>
<reference evidence="4" key="1">
    <citation type="submission" date="2013-08" db="EMBL/GenBank/DDBJ databases">
        <authorList>
            <person name="Mendez C."/>
            <person name="Richter M."/>
            <person name="Ferrer M."/>
            <person name="Sanchez J."/>
        </authorList>
    </citation>
    <scope>NUCLEOTIDE SEQUENCE</scope>
</reference>
<keyword evidence="3" id="KW-0687">Ribonucleoprotein</keyword>
<keyword evidence="2 4" id="KW-0689">Ribosomal protein</keyword>
<reference evidence="4" key="2">
    <citation type="journal article" date="2014" name="ISME J.">
        <title>Microbial stratification in low pH oxic and suboxic macroscopic growths along an acid mine drainage.</title>
        <authorList>
            <person name="Mendez-Garcia C."/>
            <person name="Mesa V."/>
            <person name="Sprenger R.R."/>
            <person name="Richter M."/>
            <person name="Diez M.S."/>
            <person name="Solano J."/>
            <person name="Bargiela R."/>
            <person name="Golyshina O.V."/>
            <person name="Manteca A."/>
            <person name="Ramos J.L."/>
            <person name="Gallego J.R."/>
            <person name="Llorente I."/>
            <person name="Martins Dos Santos V.A."/>
            <person name="Jensen O.N."/>
            <person name="Pelaez A.I."/>
            <person name="Sanchez J."/>
            <person name="Ferrer M."/>
        </authorList>
    </citation>
    <scope>NUCLEOTIDE SEQUENCE</scope>
</reference>
<sequence length="145" mass="16253">VAIDLGSGSTSEVRERCVTIYSTMRSSPSRHADQHGQGEVALAPASHLIGEVLRILREHHYVEEFTFVPTGRGGKYDVKLSRRINSCGVIKPRIAVPHRELERYESRFLPAQDFGLLVLSTNRGVITHQQARELKLGGRLIAYVY</sequence>
<dbReference type="GO" id="GO:0003735">
    <property type="term" value="F:structural constituent of ribosome"/>
    <property type="evidence" value="ECO:0007669"/>
    <property type="project" value="InterPro"/>
</dbReference>
<dbReference type="InterPro" id="IPR047863">
    <property type="entry name" value="Ribosomal_uS8_CS"/>
</dbReference>
<gene>
    <name evidence="4" type="ORF">B1B_03615</name>
</gene>
<protein>
    <submittedName>
        <fullName evidence="4">30S ribosomal protein S8P</fullName>
    </submittedName>
</protein>
<comment type="similarity">
    <text evidence="1">Belongs to the universal ribosomal protein uS8 family.</text>
</comment>